<reference evidence="1 2" key="1">
    <citation type="submission" date="2018-11" db="EMBL/GenBank/DDBJ databases">
        <authorList>
            <consortium name="Pathogen Informatics"/>
        </authorList>
    </citation>
    <scope>NUCLEOTIDE SEQUENCE [LARGE SCALE GENOMIC DNA]</scope>
</reference>
<gene>
    <name evidence="1" type="ORF">DILT_LOCUS7614</name>
</gene>
<protein>
    <submittedName>
        <fullName evidence="1">Uncharacterized protein</fullName>
    </submittedName>
</protein>
<evidence type="ECO:0000313" key="2">
    <source>
        <dbReference type="Proteomes" id="UP000281553"/>
    </source>
</evidence>
<keyword evidence="2" id="KW-1185">Reference proteome</keyword>
<dbReference type="EMBL" id="UYRU01052257">
    <property type="protein sequence ID" value="VDN11783.1"/>
    <property type="molecule type" value="Genomic_DNA"/>
</dbReference>
<name>A0A3P7LLL0_DIBLA</name>
<sequence length="81" mass="8891">MVILKMRLQLKIDGIKQFKGSGDYLLSILCRIRHFVISQPFVVGAFSGSGRPEPLDSLLEDCDSEVTELLADGLSTKLSHG</sequence>
<proteinExistence type="predicted"/>
<dbReference type="Proteomes" id="UP000281553">
    <property type="component" value="Unassembled WGS sequence"/>
</dbReference>
<accession>A0A3P7LLL0</accession>
<organism evidence="1 2">
    <name type="scientific">Dibothriocephalus latus</name>
    <name type="common">Fish tapeworm</name>
    <name type="synonym">Diphyllobothrium latum</name>
    <dbReference type="NCBI Taxonomy" id="60516"/>
    <lineage>
        <taxon>Eukaryota</taxon>
        <taxon>Metazoa</taxon>
        <taxon>Spiralia</taxon>
        <taxon>Lophotrochozoa</taxon>
        <taxon>Platyhelminthes</taxon>
        <taxon>Cestoda</taxon>
        <taxon>Eucestoda</taxon>
        <taxon>Diphyllobothriidea</taxon>
        <taxon>Diphyllobothriidae</taxon>
        <taxon>Dibothriocephalus</taxon>
    </lineage>
</organism>
<evidence type="ECO:0000313" key="1">
    <source>
        <dbReference type="EMBL" id="VDN11783.1"/>
    </source>
</evidence>
<dbReference type="AlphaFoldDB" id="A0A3P7LLL0"/>
<dbReference type="OrthoDB" id="10036512at2759"/>